<reference evidence="2" key="1">
    <citation type="journal article" date="2023" name="Front. Plant Sci.">
        <title>Chromosomal-level genome assembly of Melastoma candidum provides insights into trichome evolution.</title>
        <authorList>
            <person name="Zhong Y."/>
            <person name="Wu W."/>
            <person name="Sun C."/>
            <person name="Zou P."/>
            <person name="Liu Y."/>
            <person name="Dai S."/>
            <person name="Zhou R."/>
        </authorList>
    </citation>
    <scope>NUCLEOTIDE SEQUENCE [LARGE SCALE GENOMIC DNA]</scope>
</reference>
<keyword evidence="2" id="KW-1185">Reference proteome</keyword>
<accession>A0ACB9N5B7</accession>
<comment type="caution">
    <text evidence="1">The sequence shown here is derived from an EMBL/GenBank/DDBJ whole genome shotgun (WGS) entry which is preliminary data.</text>
</comment>
<protein>
    <submittedName>
        <fullName evidence="1">Uncharacterized protein</fullName>
    </submittedName>
</protein>
<organism evidence="1 2">
    <name type="scientific">Melastoma candidum</name>
    <dbReference type="NCBI Taxonomy" id="119954"/>
    <lineage>
        <taxon>Eukaryota</taxon>
        <taxon>Viridiplantae</taxon>
        <taxon>Streptophyta</taxon>
        <taxon>Embryophyta</taxon>
        <taxon>Tracheophyta</taxon>
        <taxon>Spermatophyta</taxon>
        <taxon>Magnoliopsida</taxon>
        <taxon>eudicotyledons</taxon>
        <taxon>Gunneridae</taxon>
        <taxon>Pentapetalae</taxon>
        <taxon>rosids</taxon>
        <taxon>malvids</taxon>
        <taxon>Myrtales</taxon>
        <taxon>Melastomataceae</taxon>
        <taxon>Melastomatoideae</taxon>
        <taxon>Melastomateae</taxon>
        <taxon>Melastoma</taxon>
    </lineage>
</organism>
<sequence length="392" mass="42051">MANMWKSLLLVAIYVVASPVDADTLDVTKYLQPGHDLSQALATAWKEACASPGLSKLVIPGGTYRLGEVVLSGPCKGPVVLQVDATLVAPVNHNEIKGGGWVTVQNVDQFTLTGSGTFDGQGQYAWTKNDCSKTWNCLSLPINLRFHFITNSLINGITSLDSKQFHVNVLGCRNLTFQYLKITAPGDSPNTDGIHIGRSNGVNIFNVQIKTGDDCVSLGDGCQNVNITGVTCGPGHGISVGSLGKYPGEEPVSGITVKNCTLKNAMNGLRIKTWPASLRGTASNMHFEDIVMDNVGNPVIIDQQYCPWNQCKKNAPSLIKIQDVSFKNIRGTSSTPEVVKLACSSQFPCKNVQFGNIDLVYHGDKGPATTTCTNIRPAIFGNQNPPLCRDLA</sequence>
<evidence type="ECO:0000313" key="2">
    <source>
        <dbReference type="Proteomes" id="UP001057402"/>
    </source>
</evidence>
<gene>
    <name evidence="1" type="ORF">MLD38_029252</name>
</gene>
<name>A0ACB9N5B7_9MYRT</name>
<evidence type="ECO:0000313" key="1">
    <source>
        <dbReference type="EMBL" id="KAI4331022.1"/>
    </source>
</evidence>
<proteinExistence type="predicted"/>
<dbReference type="EMBL" id="CM042887">
    <property type="protein sequence ID" value="KAI4331022.1"/>
    <property type="molecule type" value="Genomic_DNA"/>
</dbReference>
<dbReference type="Proteomes" id="UP001057402">
    <property type="component" value="Chromosome 8"/>
</dbReference>